<comment type="caution">
    <text evidence="1">The sequence shown here is derived from an EMBL/GenBank/DDBJ whole genome shotgun (WGS) entry which is preliminary data.</text>
</comment>
<evidence type="ECO:0000313" key="2">
    <source>
        <dbReference type="Proteomes" id="UP000317573"/>
    </source>
</evidence>
<protein>
    <submittedName>
        <fullName evidence="1">Uncharacterized protein</fullName>
    </submittedName>
</protein>
<evidence type="ECO:0000313" key="1">
    <source>
        <dbReference type="EMBL" id="TWH15475.1"/>
    </source>
</evidence>
<dbReference type="EMBL" id="VLJT01000028">
    <property type="protein sequence ID" value="TWH15475.1"/>
    <property type="molecule type" value="Genomic_DNA"/>
</dbReference>
<gene>
    <name evidence="1" type="ORF">L618_000300000480</name>
</gene>
<reference evidence="1 2" key="1">
    <citation type="submission" date="2019-07" db="EMBL/GenBank/DDBJ databases">
        <title>Genome sequencing of lignin-degrading bacterial isolates.</title>
        <authorList>
            <person name="Gladden J."/>
        </authorList>
    </citation>
    <scope>NUCLEOTIDE SEQUENCE [LARGE SCALE GENOMIC DNA]</scope>
    <source>
        <strain evidence="1 2">J45</strain>
    </source>
</reference>
<name>A0A562E0F7_RHORH</name>
<organism evidence="1 2">
    <name type="scientific">Rhodococcus rhodochrous J45</name>
    <dbReference type="NCBI Taxonomy" id="935266"/>
    <lineage>
        <taxon>Bacteria</taxon>
        <taxon>Bacillati</taxon>
        <taxon>Actinomycetota</taxon>
        <taxon>Actinomycetes</taxon>
        <taxon>Mycobacteriales</taxon>
        <taxon>Nocardiaceae</taxon>
        <taxon>Rhodococcus</taxon>
    </lineage>
</organism>
<accession>A0A562E0F7</accession>
<dbReference type="Proteomes" id="UP000317573">
    <property type="component" value="Unassembled WGS sequence"/>
</dbReference>
<sequence>MAQGQPGRNDASPRHAEDVGAVVAAPVADDVGGGVGVVVEVERAVGVVAVAVTGCVPGEDAQGVTEAGELGGEAVGAAADAVQHQHGRSGAVVGDVDHDACPRS</sequence>
<proteinExistence type="predicted"/>
<dbReference type="AlphaFoldDB" id="A0A562E0F7"/>